<name>A0ABR9W0W5_9MICO</name>
<evidence type="ECO:0000256" key="2">
    <source>
        <dbReference type="SAM" id="SignalP"/>
    </source>
</evidence>
<comment type="caution">
    <text evidence="3">The sequence shown here is derived from an EMBL/GenBank/DDBJ whole genome shotgun (WGS) entry which is preliminary data.</text>
</comment>
<dbReference type="Proteomes" id="UP000644727">
    <property type="component" value="Unassembled WGS sequence"/>
</dbReference>
<evidence type="ECO:0000256" key="1">
    <source>
        <dbReference type="SAM" id="MobiDB-lite"/>
    </source>
</evidence>
<gene>
    <name evidence="3" type="ORF">IOE58_07725</name>
</gene>
<protein>
    <submittedName>
        <fullName evidence="3">Uncharacterized protein</fullName>
    </submittedName>
</protein>
<proteinExistence type="predicted"/>
<evidence type="ECO:0000313" key="4">
    <source>
        <dbReference type="Proteomes" id="UP000644727"/>
    </source>
</evidence>
<organism evidence="3 4">
    <name type="scientific">Brachybacterium epidermidis</name>
    <dbReference type="NCBI Taxonomy" id="2781983"/>
    <lineage>
        <taxon>Bacteria</taxon>
        <taxon>Bacillati</taxon>
        <taxon>Actinomycetota</taxon>
        <taxon>Actinomycetes</taxon>
        <taxon>Micrococcales</taxon>
        <taxon>Dermabacteraceae</taxon>
        <taxon>Brachybacterium</taxon>
    </lineage>
</organism>
<keyword evidence="4" id="KW-1185">Reference proteome</keyword>
<evidence type="ECO:0000313" key="3">
    <source>
        <dbReference type="EMBL" id="MBE9404081.1"/>
    </source>
</evidence>
<keyword evidence="2" id="KW-0732">Signal</keyword>
<sequence>MNTRRALTILSTASAVVLLGAACAGQSTAEGPSSESVVYVSADYPEYGSTEAALEAADVVLVGTVESSRELIEYPEVDDSGTGLENPQSGVAVSDEDLKEMGVVTTVTTIKVSEVISGDVEVGDSVEVSQVGGTSEGVTYIEESTTFIEEAASPEVLLLLNDFGDGDYDLVNPVEGVYEVSDDQVEALPGSGVQPEVSSLEEVRGFTE</sequence>
<feature type="signal peptide" evidence="2">
    <location>
        <begin position="1"/>
        <end position="29"/>
    </location>
</feature>
<accession>A0ABR9W0W5</accession>
<reference evidence="3 4" key="1">
    <citation type="submission" date="2020-10" db="EMBL/GenBank/DDBJ databases">
        <title>Draft genome and description of Brachybacterium epidermidis sp nov.</title>
        <authorList>
            <person name="Boxberger M."/>
            <person name="La Scola B."/>
        </authorList>
    </citation>
    <scope>NUCLEOTIDE SEQUENCE [LARGE SCALE GENOMIC DNA]</scope>
    <source>
        <strain evidence="3 4">Marseille-Q2903</strain>
    </source>
</reference>
<dbReference type="RefSeq" id="WP_193865828.1">
    <property type="nucleotide sequence ID" value="NZ_JADEYR010000006.1"/>
</dbReference>
<dbReference type="PROSITE" id="PS51257">
    <property type="entry name" value="PROKAR_LIPOPROTEIN"/>
    <property type="match status" value="1"/>
</dbReference>
<feature type="region of interest" description="Disordered" evidence="1">
    <location>
        <begin position="188"/>
        <end position="208"/>
    </location>
</feature>
<dbReference type="EMBL" id="JADEYR010000006">
    <property type="protein sequence ID" value="MBE9404081.1"/>
    <property type="molecule type" value="Genomic_DNA"/>
</dbReference>
<feature type="chain" id="PRO_5045204143" evidence="2">
    <location>
        <begin position="30"/>
        <end position="208"/>
    </location>
</feature>